<dbReference type="Proteomes" id="UP000646548">
    <property type="component" value="Unassembled WGS sequence"/>
</dbReference>
<organism evidence="2 3">
    <name type="scientific">Oryzias melastigma</name>
    <name type="common">Marine medaka</name>
    <dbReference type="NCBI Taxonomy" id="30732"/>
    <lineage>
        <taxon>Eukaryota</taxon>
        <taxon>Metazoa</taxon>
        <taxon>Chordata</taxon>
        <taxon>Craniata</taxon>
        <taxon>Vertebrata</taxon>
        <taxon>Euteleostomi</taxon>
        <taxon>Actinopterygii</taxon>
        <taxon>Neopterygii</taxon>
        <taxon>Teleostei</taxon>
        <taxon>Neoteleostei</taxon>
        <taxon>Acanthomorphata</taxon>
        <taxon>Ovalentaria</taxon>
        <taxon>Atherinomorphae</taxon>
        <taxon>Beloniformes</taxon>
        <taxon>Adrianichthyidae</taxon>
        <taxon>Oryziinae</taxon>
        <taxon>Oryzias</taxon>
    </lineage>
</organism>
<evidence type="ECO:0000256" key="1">
    <source>
        <dbReference type="SAM" id="MobiDB-lite"/>
    </source>
</evidence>
<comment type="caution">
    <text evidence="2">The sequence shown here is derived from an EMBL/GenBank/DDBJ whole genome shotgun (WGS) entry which is preliminary data.</text>
</comment>
<dbReference type="GO" id="GO:0006281">
    <property type="term" value="P:DNA repair"/>
    <property type="evidence" value="ECO:0007669"/>
    <property type="project" value="TreeGrafter"/>
</dbReference>
<dbReference type="GO" id="GO:0031573">
    <property type="term" value="P:mitotic intra-S DNA damage checkpoint signaling"/>
    <property type="evidence" value="ECO:0007669"/>
    <property type="project" value="TreeGrafter"/>
</dbReference>
<evidence type="ECO:0000313" key="2">
    <source>
        <dbReference type="EMBL" id="KAF6719859.1"/>
    </source>
</evidence>
<dbReference type="AlphaFoldDB" id="A0A834C257"/>
<gene>
    <name evidence="2" type="ORF">FQA47_000179</name>
</gene>
<dbReference type="PANTHER" id="PTHR15237:SF2">
    <property type="entry name" value="CELL CYCLE CHECKPOINT CONTROL PROTEIN RAD9B"/>
    <property type="match status" value="1"/>
</dbReference>
<reference evidence="2" key="1">
    <citation type="journal article" name="BMC Genomics">
        <title>Long-read sequencing and de novo genome assembly of marine medaka (Oryzias melastigma).</title>
        <authorList>
            <person name="Liang P."/>
            <person name="Saqib H.S.A."/>
            <person name="Ni X."/>
            <person name="Shen Y."/>
        </authorList>
    </citation>
    <scope>NUCLEOTIDE SEQUENCE</scope>
    <source>
        <strain evidence="2">Bigg-433</strain>
    </source>
</reference>
<sequence length="204" mass="22903">MHFPLFQEEITLSTTPLRFSLRNYEDSSESQVKMMYTEMSLHPDEFEHFQVDVDSKITFCLKELRGFLSFTESHCLPVSVHFDSAGKPVCFSVEDLLFEATVVLATLTDPESTDSIQPAGTQVHATCSFSCFTFWLNTRMWNQLSDGMMNCRGILEPDQICALLFKAVSSEKDDGVCAATPPVLAGDTDDEEMMEELCPRSPSP</sequence>
<proteinExistence type="predicted"/>
<dbReference type="InterPro" id="IPR007268">
    <property type="entry name" value="Rad9/Ddc1"/>
</dbReference>
<dbReference type="EMBL" id="WKFB01000548">
    <property type="protein sequence ID" value="KAF6719859.1"/>
    <property type="molecule type" value="Genomic_DNA"/>
</dbReference>
<dbReference type="Pfam" id="PF04139">
    <property type="entry name" value="Rad9"/>
    <property type="match status" value="1"/>
</dbReference>
<accession>A0A834C257</accession>
<dbReference type="GO" id="GO:0071479">
    <property type="term" value="P:cellular response to ionizing radiation"/>
    <property type="evidence" value="ECO:0007669"/>
    <property type="project" value="TreeGrafter"/>
</dbReference>
<dbReference type="Gene3D" id="3.70.10.10">
    <property type="match status" value="1"/>
</dbReference>
<protein>
    <submittedName>
        <fullName evidence="2">Cell cycle checkpoint control protein RAD9B</fullName>
    </submittedName>
</protein>
<dbReference type="GO" id="GO:0000076">
    <property type="term" value="P:DNA replication checkpoint signaling"/>
    <property type="evidence" value="ECO:0007669"/>
    <property type="project" value="TreeGrafter"/>
</dbReference>
<dbReference type="PANTHER" id="PTHR15237">
    <property type="entry name" value="DNA REPAIR PROTEIN RAD9"/>
    <property type="match status" value="1"/>
</dbReference>
<name>A0A834C257_ORYME</name>
<feature type="region of interest" description="Disordered" evidence="1">
    <location>
        <begin position="180"/>
        <end position="204"/>
    </location>
</feature>
<dbReference type="GO" id="GO:0030896">
    <property type="term" value="C:checkpoint clamp complex"/>
    <property type="evidence" value="ECO:0007669"/>
    <property type="project" value="InterPro"/>
</dbReference>
<evidence type="ECO:0000313" key="3">
    <source>
        <dbReference type="Proteomes" id="UP000646548"/>
    </source>
</evidence>